<feature type="region of interest" description="Disordered" evidence="1">
    <location>
        <begin position="836"/>
        <end position="957"/>
    </location>
</feature>
<evidence type="ECO:0000256" key="1">
    <source>
        <dbReference type="SAM" id="MobiDB-lite"/>
    </source>
</evidence>
<feature type="compositionally biased region" description="Low complexity" evidence="1">
    <location>
        <begin position="893"/>
        <end position="922"/>
    </location>
</feature>
<name>A0AAE0GC06_9CHLO</name>
<dbReference type="InterPro" id="IPR030791">
    <property type="entry name" value="Rotatin"/>
</dbReference>
<dbReference type="Proteomes" id="UP001190700">
    <property type="component" value="Unassembled WGS sequence"/>
</dbReference>
<dbReference type="EMBL" id="LGRX02007325">
    <property type="protein sequence ID" value="KAK3275263.1"/>
    <property type="molecule type" value="Genomic_DNA"/>
</dbReference>
<evidence type="ECO:0000313" key="3">
    <source>
        <dbReference type="Proteomes" id="UP001190700"/>
    </source>
</evidence>
<feature type="region of interest" description="Disordered" evidence="1">
    <location>
        <begin position="144"/>
        <end position="172"/>
    </location>
</feature>
<proteinExistence type="predicted"/>
<dbReference type="GO" id="GO:0036064">
    <property type="term" value="C:ciliary basal body"/>
    <property type="evidence" value="ECO:0007669"/>
    <property type="project" value="InterPro"/>
</dbReference>
<evidence type="ECO:0000313" key="2">
    <source>
        <dbReference type="EMBL" id="KAK3275263.1"/>
    </source>
</evidence>
<dbReference type="AlphaFoldDB" id="A0AAE0GC06"/>
<dbReference type="SUPFAM" id="SSF48371">
    <property type="entry name" value="ARM repeat"/>
    <property type="match status" value="1"/>
</dbReference>
<protein>
    <submittedName>
        <fullName evidence="2">Uncharacterized protein</fullName>
    </submittedName>
</protein>
<sequence length="1214" mass="127862">MQLLKEDPTVTKMLHSQMKMMLASLKAVHVERATADALAAVAEAASHDAAGASLQHLVLQANCSAEWCRHMAGADWPSAFNRLLSATPSSVQDHELWSVMLRLLSKLLGTQAASKDALHFLVMTLQQHSLPLLEAAAEVGAVAASGRPHPQPHPAGGESEGRGATNTKPTTAPVLRHPMVAGHNIGTGESRRHVLALVDAAAAALQLLIEVLKQCQAQGDGVFMCRVLTVLMGSRLHSLLVQRYLAKHDADYGCRVLAARCVCQLAEMVVLAEGNTPGPPPAGSAWGDTLATAVEPMVRQIAALRYDQEWGMIGRGLLREALGALHAVAGGSSRSWHDVWRASGGSYWLTRLARDREGRVRTAVLALLALVAGPYGRATRAWLSQTWPEAPGVMVRVAMDGTECAATRAEALHFVSMALLPECGGGMAAPGALPAAEAHSLEHAPPTDFKVLPLLQRRHFWEQLPSLLAKSAPMVLKRGASAALLAAAQVDADPPAEALEATHAWPVLMQLLDDAADLCSSVAVDPVRARGSGRATMAAEQRDRIDLLATAANTAAVIGVLAQVGGPAPQDRGAALGLSALPRLLRLVQRHAGFAARAPPVPVDLSEHATQQQRVRVVENACSTACRLLACVPAAAAAAAVRIATDEGSLPRCDPPDKAAAARGAAPQTFCQAAALLCEAPTGRLPRSCQLAVCRLLATLFRSSEAAGLLLRCPAEASCSAVQEQHSSPGTEDTEVGKMLCKGLMSLLWAMQECPAWRLQDSDTPGGMLSGALDGPGSWRPGGVQHSAASARMVAGTALRNLLAYSHGAKAAALQESLPRTLLVLVADARARAQQMADAARHAHTMRRTDAHRPVPSESAAITRPTSSSAAKNSHGKAGPRATCKARPERGSRSTSSRTGKQQSTDLPGVRAKGAARAQQKAETADGDDSAYSSAVGKEPEMAVGGERVGPRSTDASGMDQQEMIVLEIVQAVSILKHLAFSSQPSAAAVATSGDEKSMRAVREACIKSGAVPTMLSIWLLARNDEGLLHEVLGFTANLCHNCEAAKLAVVGETDPGGGQASVSLMSRIMKLALQPATDSSSFTLGFKVFQVLAGVAGEAQAIFLRTGFVAECEKLLRNLIKVVLVGNEDSDRINSLLKGLGRCICVDPVMGAVAGSAEEEGGVRKECVRCKLGSWWDLEHMIRRVANVGVLRTTFERSRQPIGVEWADSLMEL</sequence>
<comment type="caution">
    <text evidence="2">The sequence shown here is derived from an EMBL/GenBank/DDBJ whole genome shotgun (WGS) entry which is preliminary data.</text>
</comment>
<organism evidence="2 3">
    <name type="scientific">Cymbomonas tetramitiformis</name>
    <dbReference type="NCBI Taxonomy" id="36881"/>
    <lineage>
        <taxon>Eukaryota</taxon>
        <taxon>Viridiplantae</taxon>
        <taxon>Chlorophyta</taxon>
        <taxon>Pyramimonadophyceae</taxon>
        <taxon>Pyramimonadales</taxon>
        <taxon>Pyramimonadaceae</taxon>
        <taxon>Cymbomonas</taxon>
    </lineage>
</organism>
<dbReference type="PANTHER" id="PTHR31691">
    <property type="entry name" value="ROTATIN"/>
    <property type="match status" value="1"/>
</dbReference>
<dbReference type="GO" id="GO:0044782">
    <property type="term" value="P:cilium organization"/>
    <property type="evidence" value="ECO:0007669"/>
    <property type="project" value="InterPro"/>
</dbReference>
<accession>A0AAE0GC06</accession>
<gene>
    <name evidence="2" type="ORF">CYMTET_16591</name>
</gene>
<reference evidence="2 3" key="1">
    <citation type="journal article" date="2015" name="Genome Biol. Evol.">
        <title>Comparative Genomics of a Bacterivorous Green Alga Reveals Evolutionary Causalities and Consequences of Phago-Mixotrophic Mode of Nutrition.</title>
        <authorList>
            <person name="Burns J.A."/>
            <person name="Paasch A."/>
            <person name="Narechania A."/>
            <person name="Kim E."/>
        </authorList>
    </citation>
    <scope>NUCLEOTIDE SEQUENCE [LARGE SCALE GENOMIC DNA]</scope>
    <source>
        <strain evidence="2 3">PLY_AMNH</strain>
    </source>
</reference>
<dbReference type="InterPro" id="IPR016024">
    <property type="entry name" value="ARM-type_fold"/>
</dbReference>
<keyword evidence="3" id="KW-1185">Reference proteome</keyword>
<dbReference type="PANTHER" id="PTHR31691:SF1">
    <property type="entry name" value="ROTATIN"/>
    <property type="match status" value="1"/>
</dbReference>